<dbReference type="Pfam" id="PF00561">
    <property type="entry name" value="Abhydrolase_1"/>
    <property type="match status" value="1"/>
</dbReference>
<dbReference type="EMBL" id="BNBA01000021">
    <property type="protein sequence ID" value="GHH56462.1"/>
    <property type="molecule type" value="Genomic_DNA"/>
</dbReference>
<evidence type="ECO:0000313" key="4">
    <source>
        <dbReference type="Proteomes" id="UP000623958"/>
    </source>
</evidence>
<reference evidence="3" key="1">
    <citation type="journal article" date="2014" name="Int. J. Syst. Evol. Microbiol.">
        <title>Complete genome sequence of Corynebacterium casei LMG S-19264T (=DSM 44701T), isolated from a smear-ripened cheese.</title>
        <authorList>
            <consortium name="US DOE Joint Genome Institute (JGI-PGF)"/>
            <person name="Walter F."/>
            <person name="Albersmeier A."/>
            <person name="Kalinowski J."/>
            <person name="Ruckert C."/>
        </authorList>
    </citation>
    <scope>NUCLEOTIDE SEQUENCE</scope>
    <source>
        <strain evidence="3">JCM 13306</strain>
    </source>
</reference>
<dbReference type="InterPro" id="IPR000639">
    <property type="entry name" value="Epox_hydrolase-like"/>
</dbReference>
<name>A0A919KIQ7_9XANT</name>
<dbReference type="Proteomes" id="UP000623958">
    <property type="component" value="Unassembled WGS sequence"/>
</dbReference>
<proteinExistence type="predicted"/>
<keyword evidence="4" id="KW-1185">Reference proteome</keyword>
<dbReference type="InterPro" id="IPR000073">
    <property type="entry name" value="AB_hydrolase_1"/>
</dbReference>
<dbReference type="PANTHER" id="PTHR43329">
    <property type="entry name" value="EPOXIDE HYDROLASE"/>
    <property type="match status" value="1"/>
</dbReference>
<comment type="caution">
    <text evidence="3">The sequence shown here is derived from an EMBL/GenBank/DDBJ whole genome shotgun (WGS) entry which is preliminary data.</text>
</comment>
<protein>
    <submittedName>
        <fullName evidence="3">Hydrolase</fullName>
    </submittedName>
</protein>
<dbReference type="GO" id="GO:0016787">
    <property type="term" value="F:hydrolase activity"/>
    <property type="evidence" value="ECO:0007669"/>
    <property type="project" value="UniProtKB-KW"/>
</dbReference>
<reference evidence="3" key="2">
    <citation type="submission" date="2020-09" db="EMBL/GenBank/DDBJ databases">
        <authorList>
            <person name="Sun Q."/>
            <person name="Ohkuma M."/>
        </authorList>
    </citation>
    <scope>NUCLEOTIDE SEQUENCE</scope>
    <source>
        <strain evidence="3">JCM 13306</strain>
    </source>
</reference>
<organism evidence="3 4">
    <name type="scientific">Xanthomonas boreopolis</name>
    <dbReference type="NCBI Taxonomy" id="86183"/>
    <lineage>
        <taxon>Bacteria</taxon>
        <taxon>Pseudomonadati</taxon>
        <taxon>Pseudomonadota</taxon>
        <taxon>Gammaproteobacteria</taxon>
        <taxon>Lysobacterales</taxon>
        <taxon>Lysobacteraceae</taxon>
        <taxon>Xanthomonas</taxon>
    </lineage>
</organism>
<evidence type="ECO:0000313" key="3">
    <source>
        <dbReference type="EMBL" id="GHH56462.1"/>
    </source>
</evidence>
<dbReference type="AlphaFoldDB" id="A0A919KIQ7"/>
<evidence type="ECO:0000256" key="1">
    <source>
        <dbReference type="ARBA" id="ARBA00022801"/>
    </source>
</evidence>
<dbReference type="PRINTS" id="PR00412">
    <property type="entry name" value="EPOXHYDRLASE"/>
</dbReference>
<dbReference type="SUPFAM" id="SSF53474">
    <property type="entry name" value="alpha/beta-Hydrolases"/>
    <property type="match status" value="1"/>
</dbReference>
<gene>
    <name evidence="3" type="ORF">GCM10009090_26330</name>
</gene>
<dbReference type="Gene3D" id="3.40.50.1820">
    <property type="entry name" value="alpha/beta hydrolase"/>
    <property type="match status" value="1"/>
</dbReference>
<dbReference type="InterPro" id="IPR029058">
    <property type="entry name" value="AB_hydrolase_fold"/>
</dbReference>
<keyword evidence="1 3" id="KW-0378">Hydrolase</keyword>
<evidence type="ECO:0000259" key="2">
    <source>
        <dbReference type="Pfam" id="PF00561"/>
    </source>
</evidence>
<accession>A0A919KIQ7</accession>
<feature type="domain" description="AB hydrolase-1" evidence="2">
    <location>
        <begin position="41"/>
        <end position="286"/>
    </location>
</feature>
<sequence>MEIPMSAQSSHSHTPEGFVHRHALVDGLRLHYVEGGRADAPPLLLLAGFPESWYAWRHVLPLLAPHHRLLAPDLPGQGDSDRPLEGYDTAALANALHALVRKLGWGRHAVVGHDVGAWVAYAYAGMFAADVERLALIDAGIPGATLPDALPSAPEVAWKTWHFAFHALPDLPEALLAGRERLYLEWFLKRKAADPGTFSAADIDEYLRGFAGMGALRAGLGYYRAAGRSAEQNRERARAGKLAVPLLAISADQGSIRDMAAPLRACFEHVEAATIADCGHYVPEEQPGALAGLLRDFLERPLGA</sequence>